<dbReference type="InterPro" id="IPR011021">
    <property type="entry name" value="Arrestin-like_N"/>
</dbReference>
<sequence>MKGSSVGSSIETKLQVIELSLIPPNTRGIMPGGVQRFPFEFPIPTSLPTSVEISDRLEIFYRLRATLQRSYSDQYDSTRSIHPATWIERALPLKKKYTACSPIRIVRAMESIFSDSTFTNNTNTHSQDSSHEDQTELQSQTNSTNQMLLPWNRRHLDHYSSSFDQQHDQLAFSLAGRTSTNFHRLLHDLSDVQGVRYKIGVDRTAVAIGTSIGVELMIEPTMADAVVKSIVVKITESRTYSMKVPAGHTRKTVVPETKDCSENFKMVLKWACGYQMSEEDRVYGSKPCSMTKKSEQYVYRRTENSKGLFYFDPPHPGSSKSFLGKLYTTDKKQSTTTAPEDHLNEPAFHSAFSSANMVNL</sequence>
<evidence type="ECO:0000256" key="1">
    <source>
        <dbReference type="SAM" id="MobiDB-lite"/>
    </source>
</evidence>
<reference evidence="3 4" key="1">
    <citation type="submission" date="2016-03" db="EMBL/GenBank/DDBJ databases">
        <title>Choanephora cucurbitarum.</title>
        <authorList>
            <person name="Min B."/>
            <person name="Park H."/>
            <person name="Park J.-H."/>
            <person name="Shin H.-D."/>
            <person name="Choi I.-G."/>
        </authorList>
    </citation>
    <scope>NUCLEOTIDE SEQUENCE [LARGE SCALE GENOMIC DNA]</scope>
    <source>
        <strain evidence="3 4">KUS-F28377</strain>
    </source>
</reference>
<accession>A0A1C7MUT1</accession>
<organism evidence="3 4">
    <name type="scientific">Choanephora cucurbitarum</name>
    <dbReference type="NCBI Taxonomy" id="101091"/>
    <lineage>
        <taxon>Eukaryota</taxon>
        <taxon>Fungi</taxon>
        <taxon>Fungi incertae sedis</taxon>
        <taxon>Mucoromycota</taxon>
        <taxon>Mucoromycotina</taxon>
        <taxon>Mucoromycetes</taxon>
        <taxon>Mucorales</taxon>
        <taxon>Mucorineae</taxon>
        <taxon>Choanephoraceae</taxon>
        <taxon>Choanephoroideae</taxon>
        <taxon>Choanephora</taxon>
    </lineage>
</organism>
<evidence type="ECO:0000313" key="4">
    <source>
        <dbReference type="Proteomes" id="UP000093000"/>
    </source>
</evidence>
<dbReference type="Gene3D" id="2.60.40.640">
    <property type="match status" value="1"/>
</dbReference>
<evidence type="ECO:0000259" key="2">
    <source>
        <dbReference type="Pfam" id="PF00339"/>
    </source>
</evidence>
<feature type="region of interest" description="Disordered" evidence="1">
    <location>
        <begin position="119"/>
        <end position="142"/>
    </location>
</feature>
<dbReference type="OrthoDB" id="2238745at2759"/>
<comment type="caution">
    <text evidence="3">The sequence shown here is derived from an EMBL/GenBank/DDBJ whole genome shotgun (WGS) entry which is preliminary data.</text>
</comment>
<proteinExistence type="predicted"/>
<dbReference type="AlphaFoldDB" id="A0A1C7MUT1"/>
<protein>
    <recommendedName>
        <fullName evidence="2">Arrestin-like N-terminal domain-containing protein</fullName>
    </recommendedName>
</protein>
<dbReference type="Pfam" id="PF00339">
    <property type="entry name" value="Arrestin_N"/>
    <property type="match status" value="1"/>
</dbReference>
<name>A0A1C7MUT1_9FUNG</name>
<dbReference type="InterPro" id="IPR014752">
    <property type="entry name" value="Arrestin-like_C"/>
</dbReference>
<evidence type="ECO:0000313" key="3">
    <source>
        <dbReference type="EMBL" id="OBZ80229.1"/>
    </source>
</evidence>
<dbReference type="EMBL" id="LUGH01002385">
    <property type="protein sequence ID" value="OBZ80229.1"/>
    <property type="molecule type" value="Genomic_DNA"/>
</dbReference>
<dbReference type="InParanoid" id="A0A1C7MUT1"/>
<gene>
    <name evidence="3" type="ORF">A0J61_11722</name>
</gene>
<feature type="non-terminal residue" evidence="3">
    <location>
        <position position="360"/>
    </location>
</feature>
<keyword evidence="4" id="KW-1185">Reference proteome</keyword>
<dbReference type="Proteomes" id="UP000093000">
    <property type="component" value="Unassembled WGS sequence"/>
</dbReference>
<feature type="domain" description="Arrestin-like N-terminal" evidence="2">
    <location>
        <begin position="29"/>
        <end position="72"/>
    </location>
</feature>